<comment type="caution">
    <text evidence="1">The sequence shown here is derived from an EMBL/GenBank/DDBJ whole genome shotgun (WGS) entry which is preliminary data.</text>
</comment>
<protein>
    <submittedName>
        <fullName evidence="1">Uncharacterized protein</fullName>
    </submittedName>
</protein>
<accession>A0ABW6C2R6</accession>
<name>A0ABW6C2R6_9BACT</name>
<gene>
    <name evidence="1" type="ORF">ACFS7Z_24325</name>
</gene>
<proteinExistence type="predicted"/>
<dbReference type="RefSeq" id="WP_377491038.1">
    <property type="nucleotide sequence ID" value="NZ_JBHUOX010000031.1"/>
</dbReference>
<dbReference type="Proteomes" id="UP001597641">
    <property type="component" value="Unassembled WGS sequence"/>
</dbReference>
<organism evidence="1 2">
    <name type="scientific">Pontibacter toksunensis</name>
    <dbReference type="NCBI Taxonomy" id="1332631"/>
    <lineage>
        <taxon>Bacteria</taxon>
        <taxon>Pseudomonadati</taxon>
        <taxon>Bacteroidota</taxon>
        <taxon>Cytophagia</taxon>
        <taxon>Cytophagales</taxon>
        <taxon>Hymenobacteraceae</taxon>
        <taxon>Pontibacter</taxon>
    </lineage>
</organism>
<dbReference type="EMBL" id="JBHUOX010000031">
    <property type="protein sequence ID" value="MFD3003507.1"/>
    <property type="molecule type" value="Genomic_DNA"/>
</dbReference>
<evidence type="ECO:0000313" key="2">
    <source>
        <dbReference type="Proteomes" id="UP001597641"/>
    </source>
</evidence>
<evidence type="ECO:0000313" key="1">
    <source>
        <dbReference type="EMBL" id="MFD3003507.1"/>
    </source>
</evidence>
<reference evidence="2" key="1">
    <citation type="journal article" date="2019" name="Int. J. Syst. Evol. Microbiol.">
        <title>The Global Catalogue of Microorganisms (GCM) 10K type strain sequencing project: providing services to taxonomists for standard genome sequencing and annotation.</title>
        <authorList>
            <consortium name="The Broad Institute Genomics Platform"/>
            <consortium name="The Broad Institute Genome Sequencing Center for Infectious Disease"/>
            <person name="Wu L."/>
            <person name="Ma J."/>
        </authorList>
    </citation>
    <scope>NUCLEOTIDE SEQUENCE [LARGE SCALE GENOMIC DNA]</scope>
    <source>
        <strain evidence="2">KCTC 23984</strain>
    </source>
</reference>
<sequence>MRVSHSTRQPSARYLTAQSLFLEVNANREIRLQEFKAKQHHDTTRALMFTQELESDRSFYFESQREVERLIDEVQLLKTQLLHQKMEMNLERSIMQDFAKSQHLEVELIDITIAQLQPRLQNTIPNAA</sequence>
<keyword evidence="2" id="KW-1185">Reference proteome</keyword>